<evidence type="ECO:0000256" key="3">
    <source>
        <dbReference type="ARBA" id="ARBA00022475"/>
    </source>
</evidence>
<keyword evidence="5 7" id="KW-1133">Transmembrane helix</keyword>
<accession>A0A6S7D024</accession>
<feature type="transmembrane region" description="Helical" evidence="7">
    <location>
        <begin position="61"/>
        <end position="82"/>
    </location>
</feature>
<dbReference type="GO" id="GO:0055085">
    <property type="term" value="P:transmembrane transport"/>
    <property type="evidence" value="ECO:0007669"/>
    <property type="project" value="InterPro"/>
</dbReference>
<name>A0A6S7D024_9BURK</name>
<reference evidence="8 9" key="1">
    <citation type="submission" date="2020-04" db="EMBL/GenBank/DDBJ databases">
        <authorList>
            <person name="De Canck E."/>
        </authorList>
    </citation>
    <scope>NUCLEOTIDE SEQUENCE [LARGE SCALE GENOMIC DNA]</scope>
    <source>
        <strain evidence="8 9">LMG 28138</strain>
    </source>
</reference>
<feature type="transmembrane region" description="Helical" evidence="7">
    <location>
        <begin position="38"/>
        <end position="55"/>
    </location>
</feature>
<dbReference type="GO" id="GO:0016020">
    <property type="term" value="C:membrane"/>
    <property type="evidence" value="ECO:0007669"/>
    <property type="project" value="UniProtKB-SubCell"/>
</dbReference>
<feature type="transmembrane region" description="Helical" evidence="7">
    <location>
        <begin position="290"/>
        <end position="309"/>
    </location>
</feature>
<dbReference type="AlphaFoldDB" id="A0A6S7D024"/>
<gene>
    <name evidence="8" type="ORF">LMG28138_05173</name>
</gene>
<feature type="transmembrane region" description="Helical" evidence="7">
    <location>
        <begin position="102"/>
        <end position="119"/>
    </location>
</feature>
<keyword evidence="3" id="KW-1003">Cell membrane</keyword>
<feature type="transmembrane region" description="Helical" evidence="7">
    <location>
        <begin position="6"/>
        <end position="26"/>
    </location>
</feature>
<dbReference type="PANTHER" id="PTHR36838">
    <property type="entry name" value="AUXIN EFFLUX CARRIER FAMILY PROTEIN"/>
    <property type="match status" value="1"/>
</dbReference>
<dbReference type="Pfam" id="PF03547">
    <property type="entry name" value="Mem_trans"/>
    <property type="match status" value="1"/>
</dbReference>
<evidence type="ECO:0008006" key="10">
    <source>
        <dbReference type="Google" id="ProtNLM"/>
    </source>
</evidence>
<keyword evidence="9" id="KW-1185">Reference proteome</keyword>
<dbReference type="EMBL" id="CADIKM010000048">
    <property type="protein sequence ID" value="CAB3802337.1"/>
    <property type="molecule type" value="Genomic_DNA"/>
</dbReference>
<keyword evidence="2" id="KW-0813">Transport</keyword>
<dbReference type="RefSeq" id="WP_175107759.1">
    <property type="nucleotide sequence ID" value="NZ_CADIKM010000048.1"/>
</dbReference>
<evidence type="ECO:0000256" key="5">
    <source>
        <dbReference type="ARBA" id="ARBA00022989"/>
    </source>
</evidence>
<evidence type="ECO:0000256" key="1">
    <source>
        <dbReference type="ARBA" id="ARBA00004141"/>
    </source>
</evidence>
<evidence type="ECO:0000313" key="8">
    <source>
        <dbReference type="EMBL" id="CAB3802337.1"/>
    </source>
</evidence>
<dbReference type="PANTHER" id="PTHR36838:SF3">
    <property type="entry name" value="TRANSPORTER AUXIN EFFLUX CARRIER EC FAMILY"/>
    <property type="match status" value="1"/>
</dbReference>
<keyword evidence="4 7" id="KW-0812">Transmembrane</keyword>
<evidence type="ECO:0000256" key="4">
    <source>
        <dbReference type="ARBA" id="ARBA00022692"/>
    </source>
</evidence>
<organism evidence="8 9">
    <name type="scientific">Pararobbsia alpina</name>
    <dbReference type="NCBI Taxonomy" id="621374"/>
    <lineage>
        <taxon>Bacteria</taxon>
        <taxon>Pseudomonadati</taxon>
        <taxon>Pseudomonadota</taxon>
        <taxon>Betaproteobacteria</taxon>
        <taxon>Burkholderiales</taxon>
        <taxon>Burkholderiaceae</taxon>
        <taxon>Pararobbsia</taxon>
    </lineage>
</organism>
<keyword evidence="6 7" id="KW-0472">Membrane</keyword>
<dbReference type="InterPro" id="IPR004776">
    <property type="entry name" value="Mem_transp_PIN-like"/>
</dbReference>
<evidence type="ECO:0000256" key="6">
    <source>
        <dbReference type="ARBA" id="ARBA00023136"/>
    </source>
</evidence>
<feature type="transmembrane region" description="Helical" evidence="7">
    <location>
        <begin position="198"/>
        <end position="216"/>
    </location>
</feature>
<protein>
    <recommendedName>
        <fullName evidence="10">Transporter YfdV</fullName>
    </recommendedName>
</protein>
<sequence length="315" mass="33655">MVSTVLVILPIFALIFAGFACRKLGVLGPRSSPELNRFVVYLALPALLFDIMAHTTRRELYQPAFVAVFGLGCLIVFGLTVALRRRGARHLADASIDSLNAAYANTGFIGFPLSLLVFGHASLSAVTIATILTVCVLFALAIILIESALQAERRPAHLLWKVGRSLLRNPLLVAPVLGTLFAASGAQMPASIETFFKLLGGAASPCALVALGLFIAEKRESAQVPDSSSWLLVGLKLIVHPAVTWVLAFKVFSLPPALGHLAVVLAALPTGTGPFMLAEFYQREAVVTSRTILVSTIGSIFTLTLYLYFTGTHVL</sequence>
<comment type="subcellular location">
    <subcellularLocation>
        <location evidence="1">Membrane</location>
        <topology evidence="1">Multi-pass membrane protein</topology>
    </subcellularLocation>
</comment>
<feature type="transmembrane region" description="Helical" evidence="7">
    <location>
        <begin position="125"/>
        <end position="145"/>
    </location>
</feature>
<feature type="transmembrane region" description="Helical" evidence="7">
    <location>
        <begin position="258"/>
        <end position="278"/>
    </location>
</feature>
<dbReference type="Proteomes" id="UP000494115">
    <property type="component" value="Unassembled WGS sequence"/>
</dbReference>
<feature type="transmembrane region" description="Helical" evidence="7">
    <location>
        <begin position="228"/>
        <end position="252"/>
    </location>
</feature>
<proteinExistence type="predicted"/>
<evidence type="ECO:0000313" key="9">
    <source>
        <dbReference type="Proteomes" id="UP000494115"/>
    </source>
</evidence>
<evidence type="ECO:0000256" key="7">
    <source>
        <dbReference type="SAM" id="Phobius"/>
    </source>
</evidence>
<evidence type="ECO:0000256" key="2">
    <source>
        <dbReference type="ARBA" id="ARBA00022448"/>
    </source>
</evidence>
<feature type="transmembrane region" description="Helical" evidence="7">
    <location>
        <begin position="166"/>
        <end position="186"/>
    </location>
</feature>